<dbReference type="Pfam" id="PF04082">
    <property type="entry name" value="Fungal_trans"/>
    <property type="match status" value="1"/>
</dbReference>
<evidence type="ECO:0000256" key="2">
    <source>
        <dbReference type="ARBA" id="ARBA00022723"/>
    </source>
</evidence>
<name>A0A4P9ZAE0_9ASCO</name>
<evidence type="ECO:0000256" key="1">
    <source>
        <dbReference type="ARBA" id="ARBA00004123"/>
    </source>
</evidence>
<dbReference type="OrthoDB" id="6077919at2759"/>
<organism evidence="10 11">
    <name type="scientific">Metschnikowia bicuspidata</name>
    <dbReference type="NCBI Taxonomy" id="27322"/>
    <lineage>
        <taxon>Eukaryota</taxon>
        <taxon>Fungi</taxon>
        <taxon>Dikarya</taxon>
        <taxon>Ascomycota</taxon>
        <taxon>Saccharomycotina</taxon>
        <taxon>Pichiomycetes</taxon>
        <taxon>Metschnikowiaceae</taxon>
        <taxon>Metschnikowia</taxon>
    </lineage>
</organism>
<dbReference type="SUPFAM" id="SSF57667">
    <property type="entry name" value="beta-beta-alpha zinc fingers"/>
    <property type="match status" value="1"/>
</dbReference>
<keyword evidence="4 7" id="KW-0863">Zinc-finger</keyword>
<dbReference type="InterPro" id="IPR036236">
    <property type="entry name" value="Znf_C2H2_sf"/>
</dbReference>
<dbReference type="SMART" id="SM00355">
    <property type="entry name" value="ZnF_C2H2"/>
    <property type="match status" value="2"/>
</dbReference>
<dbReference type="Pfam" id="PF00096">
    <property type="entry name" value="zf-C2H2"/>
    <property type="match status" value="1"/>
</dbReference>
<keyword evidence="3" id="KW-0677">Repeat</keyword>
<dbReference type="PROSITE" id="PS50157">
    <property type="entry name" value="ZINC_FINGER_C2H2_2"/>
    <property type="match status" value="2"/>
</dbReference>
<dbReference type="PROSITE" id="PS00028">
    <property type="entry name" value="ZINC_FINGER_C2H2_1"/>
    <property type="match status" value="2"/>
</dbReference>
<comment type="subcellular location">
    <subcellularLocation>
        <location evidence="1">Nucleus</location>
    </subcellularLocation>
</comment>
<gene>
    <name evidence="10" type="ORF">METBISCDRAFT_18284</name>
</gene>
<keyword evidence="11" id="KW-1185">Reference proteome</keyword>
<dbReference type="Proteomes" id="UP000268321">
    <property type="component" value="Unassembled WGS sequence"/>
</dbReference>
<dbReference type="EMBL" id="ML004481">
    <property type="protein sequence ID" value="RKP29578.1"/>
    <property type="molecule type" value="Genomic_DNA"/>
</dbReference>
<feature type="domain" description="C2H2-type" evidence="9">
    <location>
        <begin position="69"/>
        <end position="92"/>
    </location>
</feature>
<sequence>MLANTPSLRDKTSPTILSYVGPTQPIPTKSLTIRTDKPRPHMCSFCTRAFARLEHLKRHERSHTNEKPFQCVVCGRCFARRDLVLRHQQKLHQEIFLVVRSGLLPTALLQSVPESTTLTLSADNIIILQNNTSARAPLPNELSAPTPNGLELAMLLPTNNNTPLCNVLGNQYSSSFSGTDSAQAAGAVASTDMTQQPSPLTGDLPDLKDKNKTNTASPRKPDSSPSAYMRNHYLDSFINSSLSRVNSALGLRHASFSAVSGISYTNLQDTMTICSTQITDVPLYVSFAMSQMTAEEMENKCCANDFANLDLDWYQMDYALTQAKAPAPSANSGVHEDESSFKVKLNTIPSESSLPQTADSEYYNSNIIAGHQFLNPSHPHHIKGTTPLEFGYSLFTDVASVLEPKGKNIHVGTGFAHLARDSPTASSLRGRALTIMNADLKPVNMGTLADISNINTMSTMNEAEDLAWVEQIREISVPNEFPLASHNTGFEGFQYVNDQFEQDEVYMLFKLRQDDLVKQRSTVNADALDATYSMAQNGKMDRSLFKVQFTIGDTNEIITEELRARIVADSKLNDAQFPPCEDLNAYLSLYEKEFNAYYSFIHMPTLKSPKTNNFENGPLILSMCVIGALYLYHDLNTLLLFNLSKFHIHNFFETEVTVDKLQFKKVPIMVHQCLVLYIFISMFLNEPNMVEITSRQMNSMVGLIKSTDFHKPLEHFLVPPAPIKGPHDHAGIQSNYDYFIMAQTRIRTIHTFYQLEVLRSALLGCPFPMSGSEVMCGTYCNDENLWRSALAKEWYLYTQNTPGKTLLELSNNESMGNLFEQLSNNFFAEPKMSLSNSFVLIMHVHEQILKEYHELKIDIEPLIWRISHRPRLEGLYKSWASHFIRNSGFSTATTHNYHLFDTQAKLKLTIPMSLLAKMRLCVNFTPVMTQVLYKNWPGMEAMIKKLDTDIDALKEAGQCAIEVLKLWTHNISTFNDAKETSVRTPVFFVTCIFVAVVVLSKVLHVIENTDTPLTSDHAFWVSCVKVLSCIERALSPKEESSYLEFLREQSHGVFDYAWSAELKQNVDRAVRDLNAGKASALVVRGCKLWIQLLSLGVRILADAPLWPLAMGFAEALKNMATQFNENK</sequence>
<keyword evidence="2" id="KW-0479">Metal-binding</keyword>
<dbReference type="GO" id="GO:0005634">
    <property type="term" value="C:nucleus"/>
    <property type="evidence" value="ECO:0007669"/>
    <property type="project" value="UniProtKB-SubCell"/>
</dbReference>
<dbReference type="GO" id="GO:0008270">
    <property type="term" value="F:zinc ion binding"/>
    <property type="evidence" value="ECO:0007669"/>
    <property type="project" value="UniProtKB-KW"/>
</dbReference>
<dbReference type="GO" id="GO:0000978">
    <property type="term" value="F:RNA polymerase II cis-regulatory region sequence-specific DNA binding"/>
    <property type="evidence" value="ECO:0007669"/>
    <property type="project" value="InterPro"/>
</dbReference>
<dbReference type="PANTHER" id="PTHR40626">
    <property type="entry name" value="MIP31509P"/>
    <property type="match status" value="1"/>
</dbReference>
<evidence type="ECO:0000256" key="7">
    <source>
        <dbReference type="PROSITE-ProRule" id="PRU00042"/>
    </source>
</evidence>
<dbReference type="InterPro" id="IPR051059">
    <property type="entry name" value="VerF-like"/>
</dbReference>
<dbReference type="AlphaFoldDB" id="A0A4P9ZAE0"/>
<evidence type="ECO:0000313" key="10">
    <source>
        <dbReference type="EMBL" id="RKP29578.1"/>
    </source>
</evidence>
<keyword evidence="6" id="KW-0539">Nucleus</keyword>
<dbReference type="Gene3D" id="3.30.160.60">
    <property type="entry name" value="Classic Zinc Finger"/>
    <property type="match status" value="2"/>
</dbReference>
<evidence type="ECO:0000256" key="8">
    <source>
        <dbReference type="SAM" id="MobiDB-lite"/>
    </source>
</evidence>
<accession>A0A4P9ZAE0</accession>
<feature type="region of interest" description="Disordered" evidence="8">
    <location>
        <begin position="1"/>
        <end position="21"/>
    </location>
</feature>
<evidence type="ECO:0000256" key="4">
    <source>
        <dbReference type="ARBA" id="ARBA00022771"/>
    </source>
</evidence>
<dbReference type="FunFam" id="3.30.160.60:FF:002058">
    <property type="entry name" value="YML081W-like protein"/>
    <property type="match status" value="1"/>
</dbReference>
<evidence type="ECO:0000256" key="6">
    <source>
        <dbReference type="ARBA" id="ARBA00023242"/>
    </source>
</evidence>
<reference evidence="11" key="1">
    <citation type="journal article" date="2018" name="Nat. Microbiol.">
        <title>Leveraging single-cell genomics to expand the fungal tree of life.</title>
        <authorList>
            <person name="Ahrendt S.R."/>
            <person name="Quandt C.A."/>
            <person name="Ciobanu D."/>
            <person name="Clum A."/>
            <person name="Salamov A."/>
            <person name="Andreopoulos B."/>
            <person name="Cheng J.F."/>
            <person name="Woyke T."/>
            <person name="Pelin A."/>
            <person name="Henrissat B."/>
            <person name="Reynolds N.K."/>
            <person name="Benny G.L."/>
            <person name="Smith M.E."/>
            <person name="James T.Y."/>
            <person name="Grigoriev I.V."/>
        </authorList>
    </citation>
    <scope>NUCLEOTIDE SEQUENCE [LARGE SCALE GENOMIC DNA]</scope>
    <source>
        <strain evidence="11">Baker2002</strain>
    </source>
</reference>
<dbReference type="PANTHER" id="PTHR40626:SF13">
    <property type="entry name" value="RESPIRATION FACTOR 2-RELATED"/>
    <property type="match status" value="1"/>
</dbReference>
<dbReference type="InterPro" id="IPR013087">
    <property type="entry name" value="Znf_C2H2_type"/>
</dbReference>
<evidence type="ECO:0000313" key="11">
    <source>
        <dbReference type="Proteomes" id="UP000268321"/>
    </source>
</evidence>
<dbReference type="GO" id="GO:0000785">
    <property type="term" value="C:chromatin"/>
    <property type="evidence" value="ECO:0007669"/>
    <property type="project" value="TreeGrafter"/>
</dbReference>
<evidence type="ECO:0000256" key="5">
    <source>
        <dbReference type="ARBA" id="ARBA00022833"/>
    </source>
</evidence>
<dbReference type="InterPro" id="IPR007219">
    <property type="entry name" value="XnlR_reg_dom"/>
</dbReference>
<dbReference type="FunFam" id="3.30.160.60:FF:000145">
    <property type="entry name" value="Zinc finger protein 574"/>
    <property type="match status" value="1"/>
</dbReference>
<dbReference type="CDD" id="cd12148">
    <property type="entry name" value="fungal_TF_MHR"/>
    <property type="match status" value="1"/>
</dbReference>
<dbReference type="GO" id="GO:0006351">
    <property type="term" value="P:DNA-templated transcription"/>
    <property type="evidence" value="ECO:0007669"/>
    <property type="project" value="InterPro"/>
</dbReference>
<keyword evidence="5" id="KW-0862">Zinc</keyword>
<protein>
    <recommendedName>
        <fullName evidence="9">C2H2-type domain-containing protein</fullName>
    </recommendedName>
</protein>
<dbReference type="GO" id="GO:0000981">
    <property type="term" value="F:DNA-binding transcription factor activity, RNA polymerase II-specific"/>
    <property type="evidence" value="ECO:0007669"/>
    <property type="project" value="InterPro"/>
</dbReference>
<evidence type="ECO:0000259" key="9">
    <source>
        <dbReference type="PROSITE" id="PS50157"/>
    </source>
</evidence>
<feature type="domain" description="C2H2-type" evidence="9">
    <location>
        <begin position="41"/>
        <end position="68"/>
    </location>
</feature>
<feature type="region of interest" description="Disordered" evidence="8">
    <location>
        <begin position="187"/>
        <end position="227"/>
    </location>
</feature>
<evidence type="ECO:0000256" key="3">
    <source>
        <dbReference type="ARBA" id="ARBA00022737"/>
    </source>
</evidence>
<proteinExistence type="predicted"/>